<dbReference type="PROSITE" id="PS51007">
    <property type="entry name" value="CYTC"/>
    <property type="match status" value="1"/>
</dbReference>
<accession>A0A858RJP3</accession>
<dbReference type="InterPro" id="IPR009056">
    <property type="entry name" value="Cyt_c-like_dom"/>
</dbReference>
<dbReference type="PANTHER" id="PTHR33546">
    <property type="entry name" value="LARGE, MULTIFUNCTIONAL SECRETED PROTEIN-RELATED"/>
    <property type="match status" value="1"/>
</dbReference>
<dbReference type="RefSeq" id="WP_169455335.1">
    <property type="nucleotide sequence ID" value="NZ_CP051774.1"/>
</dbReference>
<evidence type="ECO:0000256" key="4">
    <source>
        <dbReference type="PROSITE-ProRule" id="PRU00433"/>
    </source>
</evidence>
<dbReference type="SUPFAM" id="SSF48371">
    <property type="entry name" value="ARM repeat"/>
    <property type="match status" value="1"/>
</dbReference>
<dbReference type="SUPFAM" id="SSF46626">
    <property type="entry name" value="Cytochrome c"/>
    <property type="match status" value="1"/>
</dbReference>
<dbReference type="InterPro" id="IPR011989">
    <property type="entry name" value="ARM-like"/>
</dbReference>
<proteinExistence type="predicted"/>
<dbReference type="GO" id="GO:0046872">
    <property type="term" value="F:metal ion binding"/>
    <property type="evidence" value="ECO:0007669"/>
    <property type="project" value="UniProtKB-KW"/>
</dbReference>
<protein>
    <submittedName>
        <fullName evidence="6">C-type cytochrome</fullName>
    </submittedName>
</protein>
<name>A0A858RJP3_9BACT</name>
<keyword evidence="1 4" id="KW-0349">Heme</keyword>
<dbReference type="InterPro" id="IPR055557">
    <property type="entry name" value="DUF7133"/>
</dbReference>
<dbReference type="Proteomes" id="UP000501812">
    <property type="component" value="Chromosome"/>
</dbReference>
<dbReference type="Pfam" id="PF00034">
    <property type="entry name" value="Cytochrom_C"/>
    <property type="match status" value="1"/>
</dbReference>
<dbReference type="KEGG" id="luo:HHL09_14445"/>
<dbReference type="SUPFAM" id="SSF50952">
    <property type="entry name" value="Soluble quinoprotein glucose dehydrogenase"/>
    <property type="match status" value="1"/>
</dbReference>
<keyword evidence="3 4" id="KW-0408">Iron</keyword>
<evidence type="ECO:0000259" key="5">
    <source>
        <dbReference type="PROSITE" id="PS51007"/>
    </source>
</evidence>
<dbReference type="InterPro" id="IPR036909">
    <property type="entry name" value="Cyt_c-like_dom_sf"/>
</dbReference>
<dbReference type="PANTHER" id="PTHR33546:SF1">
    <property type="entry name" value="LARGE, MULTIFUNCTIONAL SECRETED PROTEIN"/>
    <property type="match status" value="1"/>
</dbReference>
<dbReference type="GO" id="GO:0009055">
    <property type="term" value="F:electron transfer activity"/>
    <property type="evidence" value="ECO:0007669"/>
    <property type="project" value="InterPro"/>
</dbReference>
<sequence>MIASRFAHYFRRGCTIALFSIPSLCAEEKDDPVVPVDLIPPAPALSPAEALKTFKVASGFVIEPVATEPLVEKPVALDFDGRGRMWVCEMVGYMPDEKGTGENIPKGRIAILEDSNGDGKVDKRTVFLDKLLLPRAISIVEDGILFADQEKLYYVARDGDKPKGSPEVVDAEYAKGGNVEHKPNGLFHGLDNWLYNAKSDRRYRLIDGKWVMEKTLFRGQWGITGDDYGRLYFTGNSTPLHGNYIAPQIAQGNPGVNMDVREIQDVGPATVWPGRVTPGVNRAYMMKVNGFPQDTLNPKNFRLISATGVAGTVIYRGTNFPKEWYGRAFSCESCVQLVKAVDITEDKDKGKLMGTHPMGEDEFLTSTDERFRPVNSYSAPDGSLYILDLYHGIVQHRDFLSNYLRKQSLDRGLQSPATGQGRIYRIRYGKGAINKVPNLEKLPVAELVKQLVSPNGWNRDMAQRLLVDRADATAVPLLEKLVGMDQYPLGQIKAIWTLEGLDRLTAAPLIVALRSKDTKVVISALWASTKVTAPAEVQKLLPEIAGLKTDDNEVRIYLARALGRFGPGPAFTALVDLLKDHRDKPYVRQMAVAGLDGRELEFKEALKGRFGDGNLEKWLTEGASTVVAKPSAETMLKGDHLESFKRGKELFHGKAVCASCHGADGAGMPSMGPPLNKSEWVTGKPEILAGILLHGLTGPVTVAGTEYTPTADMPGFASNTEISDADLADIATYVRHEWDNEADLIKPEFFSKLRKATASHAGKPYTVTELLRAR</sequence>
<evidence type="ECO:0000256" key="1">
    <source>
        <dbReference type="ARBA" id="ARBA00022617"/>
    </source>
</evidence>
<evidence type="ECO:0000256" key="2">
    <source>
        <dbReference type="ARBA" id="ARBA00022723"/>
    </source>
</evidence>
<dbReference type="GO" id="GO:0020037">
    <property type="term" value="F:heme binding"/>
    <property type="evidence" value="ECO:0007669"/>
    <property type="project" value="InterPro"/>
</dbReference>
<dbReference type="EMBL" id="CP051774">
    <property type="protein sequence ID" value="QJE96935.1"/>
    <property type="molecule type" value="Genomic_DNA"/>
</dbReference>
<dbReference type="InterPro" id="IPR016024">
    <property type="entry name" value="ARM-type_fold"/>
</dbReference>
<dbReference type="Pfam" id="PF23500">
    <property type="entry name" value="DUF7133"/>
    <property type="match status" value="1"/>
</dbReference>
<dbReference type="AlphaFoldDB" id="A0A858RJP3"/>
<evidence type="ECO:0000313" key="7">
    <source>
        <dbReference type="Proteomes" id="UP000501812"/>
    </source>
</evidence>
<dbReference type="Gene3D" id="1.10.760.10">
    <property type="entry name" value="Cytochrome c-like domain"/>
    <property type="match status" value="1"/>
</dbReference>
<organism evidence="6 7">
    <name type="scientific">Luteolibacter luteus</name>
    <dbReference type="NCBI Taxonomy" id="2728835"/>
    <lineage>
        <taxon>Bacteria</taxon>
        <taxon>Pseudomonadati</taxon>
        <taxon>Verrucomicrobiota</taxon>
        <taxon>Verrucomicrobiia</taxon>
        <taxon>Verrucomicrobiales</taxon>
        <taxon>Verrucomicrobiaceae</taxon>
        <taxon>Luteolibacter</taxon>
    </lineage>
</organism>
<evidence type="ECO:0000313" key="6">
    <source>
        <dbReference type="EMBL" id="QJE96935.1"/>
    </source>
</evidence>
<dbReference type="InterPro" id="IPR011042">
    <property type="entry name" value="6-blade_b-propeller_TolB-like"/>
</dbReference>
<feature type="domain" description="Cytochrome c" evidence="5">
    <location>
        <begin position="642"/>
        <end position="738"/>
    </location>
</feature>
<dbReference type="InterPro" id="IPR011041">
    <property type="entry name" value="Quinoprot_gluc/sorb_DH_b-prop"/>
</dbReference>
<gene>
    <name evidence="6" type="ORF">HHL09_14445</name>
</gene>
<keyword evidence="2 4" id="KW-0479">Metal-binding</keyword>
<dbReference type="Gene3D" id="1.25.10.10">
    <property type="entry name" value="Leucine-rich Repeat Variant"/>
    <property type="match status" value="1"/>
</dbReference>
<dbReference type="Gene3D" id="2.120.10.30">
    <property type="entry name" value="TolB, C-terminal domain"/>
    <property type="match status" value="1"/>
</dbReference>
<evidence type="ECO:0000256" key="3">
    <source>
        <dbReference type="ARBA" id="ARBA00023004"/>
    </source>
</evidence>
<reference evidence="6 7" key="1">
    <citation type="submission" date="2020-04" db="EMBL/GenBank/DDBJ databases">
        <title>Luteolibacter sp. G-1-1-1 isolated from soil.</title>
        <authorList>
            <person name="Dahal R.H."/>
        </authorList>
    </citation>
    <scope>NUCLEOTIDE SEQUENCE [LARGE SCALE GENOMIC DNA]</scope>
    <source>
        <strain evidence="6 7">G-1-1-1</strain>
    </source>
</reference>
<keyword evidence="7" id="KW-1185">Reference proteome</keyword>